<name>A0ABT8RHS7_9BACT</name>
<gene>
    <name evidence="3" type="ORF">Q0590_29030</name>
</gene>
<dbReference type="InterPro" id="IPR027417">
    <property type="entry name" value="P-loop_NTPase"/>
</dbReference>
<feature type="coiled-coil region" evidence="1">
    <location>
        <begin position="535"/>
        <end position="562"/>
    </location>
</feature>
<sequence>MIIKKITTAPFAGIVNCSLSFTSSLNVVLGPNEAGKSTFQKALWFALFVPTNLKAKEFQKIKSKMIPARGGDYAEVEVVFEVNNQEYILKKRWGAAHESLLQMPDGNKLKDEDGVSAKLAQLTGLNKATYSNVFFTFQSKLGQTVDELKASAEVQHDLSNVLRNAIIAQGGVNIDHLTNEVDQLIYDYELNWDFKLNRPMNGKDVDNPYKRDVGKILQSYYKYRSLELQLSKTIAYEKKMDALISATEGIASNLKGTDEFLKMNAGALADAKVIDKLNHEIEKAIFTRDTLRIVLKKWPELLAKQTFEKESIKRLTADIDQLTAEQKNARQREGAAALLEKHQLAAAKMEDLQQATTLLKQLPAITEDVCQKARELESHIQHIRIELEAQKLHIGIEAKAAVEGSWKSGGEPENSFQLQLGQIIQKEAVGAFSIDTDTLSLWVKSTAIGTEQLMADLDKANSALSQLLFSYQVKSVTDLLVCAKEYSQAREKVANTQHVLKAILNGSTFEEISARVAQINTLPHTRSSQDIQKQLDRCNRELGSARKSVMEIEDNLKMYEKEHGNQNEVLEKGLANKQKLDELHKAQQQITPLPAGYSRPEALIAEYERIEKLQKELRMHYNGQLIARKEQEKEEPAFSSAELVADLELAKAEYARVVDEHKAYCTIRQELKTILDSIHSQTFNPLYDRTKVYLSELTCEKYTELAMEETIPVSIGSNGSALPTDLLSKGTTDCLALALRLAMAEHHLAGRKGFLILDDPLVDMDAQRQGAAASALNKYAQSQQVIIFTCHSVNAEELKGNTIKI</sequence>
<reference evidence="3" key="1">
    <citation type="submission" date="2023-07" db="EMBL/GenBank/DDBJ databases">
        <title>The genome sequence of Rhodocytophaga aerolata KACC 12507.</title>
        <authorList>
            <person name="Zhang X."/>
        </authorList>
    </citation>
    <scope>NUCLEOTIDE SEQUENCE</scope>
    <source>
        <strain evidence="3">KACC 12507</strain>
    </source>
</reference>
<dbReference type="SUPFAM" id="SSF52540">
    <property type="entry name" value="P-loop containing nucleoside triphosphate hydrolases"/>
    <property type="match status" value="1"/>
</dbReference>
<dbReference type="Pfam" id="PF02463">
    <property type="entry name" value="SMC_N"/>
    <property type="match status" value="1"/>
</dbReference>
<keyword evidence="4" id="KW-1185">Reference proteome</keyword>
<dbReference type="RefSeq" id="WP_302041158.1">
    <property type="nucleotide sequence ID" value="NZ_JAUKPO010000029.1"/>
</dbReference>
<organism evidence="3 4">
    <name type="scientific">Rhodocytophaga aerolata</name>
    <dbReference type="NCBI Taxonomy" id="455078"/>
    <lineage>
        <taxon>Bacteria</taxon>
        <taxon>Pseudomonadati</taxon>
        <taxon>Bacteroidota</taxon>
        <taxon>Cytophagia</taxon>
        <taxon>Cytophagales</taxon>
        <taxon>Rhodocytophagaceae</taxon>
        <taxon>Rhodocytophaga</taxon>
    </lineage>
</organism>
<evidence type="ECO:0000313" key="4">
    <source>
        <dbReference type="Proteomes" id="UP001168528"/>
    </source>
</evidence>
<dbReference type="PANTHER" id="PTHR41259:SF1">
    <property type="entry name" value="DOUBLE-STRAND BREAK REPAIR RAD50 ATPASE, PUTATIVE-RELATED"/>
    <property type="match status" value="1"/>
</dbReference>
<comment type="caution">
    <text evidence="3">The sequence shown here is derived from an EMBL/GenBank/DDBJ whole genome shotgun (WGS) entry which is preliminary data.</text>
</comment>
<evidence type="ECO:0000256" key="1">
    <source>
        <dbReference type="SAM" id="Coils"/>
    </source>
</evidence>
<dbReference type="PANTHER" id="PTHR41259">
    <property type="entry name" value="DOUBLE-STRAND BREAK REPAIR RAD50 ATPASE, PUTATIVE-RELATED"/>
    <property type="match status" value="1"/>
</dbReference>
<dbReference type="Gene3D" id="3.40.50.300">
    <property type="entry name" value="P-loop containing nucleotide triphosphate hydrolases"/>
    <property type="match status" value="2"/>
</dbReference>
<evidence type="ECO:0000259" key="2">
    <source>
        <dbReference type="Pfam" id="PF02463"/>
    </source>
</evidence>
<feature type="coiled-coil region" evidence="1">
    <location>
        <begin position="312"/>
        <end position="355"/>
    </location>
</feature>
<keyword evidence="1" id="KW-0175">Coiled coil</keyword>
<accession>A0ABT8RHS7</accession>
<protein>
    <submittedName>
        <fullName evidence="3">AAA family ATPase</fullName>
    </submittedName>
</protein>
<evidence type="ECO:0000313" key="3">
    <source>
        <dbReference type="EMBL" id="MDO1450355.1"/>
    </source>
</evidence>
<dbReference type="InterPro" id="IPR003395">
    <property type="entry name" value="RecF/RecN/SMC_N"/>
</dbReference>
<dbReference type="EMBL" id="JAUKPO010000029">
    <property type="protein sequence ID" value="MDO1450355.1"/>
    <property type="molecule type" value="Genomic_DNA"/>
</dbReference>
<dbReference type="Proteomes" id="UP001168528">
    <property type="component" value="Unassembled WGS sequence"/>
</dbReference>
<feature type="domain" description="RecF/RecN/SMC N-terminal" evidence="2">
    <location>
        <begin position="3"/>
        <end position="796"/>
    </location>
</feature>
<proteinExistence type="predicted"/>